<dbReference type="Proteomes" id="UP000683011">
    <property type="component" value="Segment"/>
</dbReference>
<gene>
    <name evidence="1" type="ORF">elemo143B_phanotate45</name>
</gene>
<proteinExistence type="predicted"/>
<organism evidence="1 2">
    <name type="scientific">Flavobacterium phage vB_FspP_elemoB_14-3B</name>
    <dbReference type="NCBI Taxonomy" id="2743804"/>
    <lineage>
        <taxon>Viruses</taxon>
        <taxon>Duplodnaviria</taxon>
        <taxon>Heunggongvirae</taxon>
        <taxon>Uroviricota</taxon>
        <taxon>Caudoviricetes</taxon>
        <taxon>Elemovirus</taxon>
        <taxon>Elemovirus elemoB</taxon>
    </lineage>
</organism>
<keyword evidence="2" id="KW-1185">Reference proteome</keyword>
<protein>
    <submittedName>
        <fullName evidence="1">Uncharacterized protein</fullName>
    </submittedName>
</protein>
<name>A0A7D7FAW7_9CAUD</name>
<evidence type="ECO:0000313" key="2">
    <source>
        <dbReference type="Proteomes" id="UP000683011"/>
    </source>
</evidence>
<reference evidence="2" key="1">
    <citation type="submission" date="2020-05" db="EMBL/GenBank/DDBJ databases">
        <title>Genomics and ecology of novel Flavobacterium phages from the Baltic Sea.</title>
        <authorList>
            <person name="Hoetzinger M."/>
            <person name="Nilsson E."/>
            <person name="Holmfeldt K."/>
        </authorList>
    </citation>
    <scope>NUCLEOTIDE SEQUENCE [LARGE SCALE GENOMIC DNA]</scope>
</reference>
<accession>A0A7D7FAW7</accession>
<evidence type="ECO:0000313" key="1">
    <source>
        <dbReference type="EMBL" id="QMP84935.1"/>
    </source>
</evidence>
<sequence length="151" mass="17939">MELRKIAEKVWLDIYNNDTLIYNTFEEYWLAEFNKQNTMKTLQINLGLNNNPMNAEQVINYFATLSEYRLMAYIIKDKTFMGEVEPTFVALLEHKYTRDSKILSDVENWCSLFTQESIALVTDKMEVLAFNIKYEGDTYKFDSSLFEYIKL</sequence>
<dbReference type="EMBL" id="MT497068">
    <property type="protein sequence ID" value="QMP84935.1"/>
    <property type="molecule type" value="Genomic_DNA"/>
</dbReference>